<protein>
    <submittedName>
        <fullName evidence="1">Uncharacterized protein</fullName>
    </submittedName>
</protein>
<evidence type="ECO:0000313" key="1">
    <source>
        <dbReference type="EMBL" id="SVD35726.1"/>
    </source>
</evidence>
<dbReference type="AlphaFoldDB" id="A0A382UN75"/>
<reference evidence="1" key="1">
    <citation type="submission" date="2018-05" db="EMBL/GenBank/DDBJ databases">
        <authorList>
            <person name="Lanie J.A."/>
            <person name="Ng W.-L."/>
            <person name="Kazmierczak K.M."/>
            <person name="Andrzejewski T.M."/>
            <person name="Davidsen T.M."/>
            <person name="Wayne K.J."/>
            <person name="Tettelin H."/>
            <person name="Glass J.I."/>
            <person name="Rusch D."/>
            <person name="Podicherti R."/>
            <person name="Tsui H.-C.T."/>
            <person name="Winkler M.E."/>
        </authorList>
    </citation>
    <scope>NUCLEOTIDE SEQUENCE</scope>
</reference>
<gene>
    <name evidence="1" type="ORF">METZ01_LOCUS388580</name>
</gene>
<proteinExistence type="predicted"/>
<accession>A0A382UN75</accession>
<name>A0A382UN75_9ZZZZ</name>
<dbReference type="EMBL" id="UINC01145535">
    <property type="protein sequence ID" value="SVD35726.1"/>
    <property type="molecule type" value="Genomic_DNA"/>
</dbReference>
<organism evidence="1">
    <name type="scientific">marine metagenome</name>
    <dbReference type="NCBI Taxonomy" id="408172"/>
    <lineage>
        <taxon>unclassified sequences</taxon>
        <taxon>metagenomes</taxon>
        <taxon>ecological metagenomes</taxon>
    </lineage>
</organism>
<feature type="non-terminal residue" evidence="1">
    <location>
        <position position="55"/>
    </location>
</feature>
<sequence length="55" mass="6101">MTDLPAIFRRSLGPALALILLAAAPLGQAVTLFDYGADWKLWRGKKTPSRPDYWA</sequence>